<name>A0ABT2CD73_9ACTN</name>
<dbReference type="EMBL" id="JANUGQ010000003">
    <property type="protein sequence ID" value="MCS0635072.1"/>
    <property type="molecule type" value="Genomic_DNA"/>
</dbReference>
<organism evidence="1 2">
    <name type="scientific">Streptomyces pyxinae</name>
    <dbReference type="NCBI Taxonomy" id="2970734"/>
    <lineage>
        <taxon>Bacteria</taxon>
        <taxon>Bacillati</taxon>
        <taxon>Actinomycetota</taxon>
        <taxon>Actinomycetes</taxon>
        <taxon>Kitasatosporales</taxon>
        <taxon>Streptomycetaceae</taxon>
        <taxon>Streptomyces</taxon>
    </lineage>
</organism>
<keyword evidence="2" id="KW-1185">Reference proteome</keyword>
<dbReference type="RefSeq" id="WP_258786101.1">
    <property type="nucleotide sequence ID" value="NZ_JANUGQ010000003.1"/>
</dbReference>
<proteinExistence type="predicted"/>
<sequence>MPRALRDTFDAGLRRLAAEPYGLGSTPVKGDPDRREATVGGVVVRYYVSASVLTVTVVRAVYV</sequence>
<dbReference type="Proteomes" id="UP001431313">
    <property type="component" value="Unassembled WGS sequence"/>
</dbReference>
<evidence type="ECO:0000313" key="2">
    <source>
        <dbReference type="Proteomes" id="UP001431313"/>
    </source>
</evidence>
<evidence type="ECO:0000313" key="1">
    <source>
        <dbReference type="EMBL" id="MCS0635072.1"/>
    </source>
</evidence>
<protein>
    <submittedName>
        <fullName evidence="1">Uncharacterized protein</fullName>
    </submittedName>
</protein>
<reference evidence="1" key="1">
    <citation type="submission" date="2022-08" db="EMBL/GenBank/DDBJ databases">
        <authorList>
            <person name="Somphong A."/>
            <person name="Phongsopitanun W."/>
        </authorList>
    </citation>
    <scope>NUCLEOTIDE SEQUENCE</scope>
    <source>
        <strain evidence="1">LP05-1</strain>
    </source>
</reference>
<gene>
    <name evidence="1" type="ORF">NX801_05245</name>
</gene>
<accession>A0ABT2CD73</accession>
<comment type="caution">
    <text evidence="1">The sequence shown here is derived from an EMBL/GenBank/DDBJ whole genome shotgun (WGS) entry which is preliminary data.</text>
</comment>